<name>A0A3R5Y376_ORNRH</name>
<dbReference type="EMBL" id="CP035107">
    <property type="protein sequence ID" value="QAR30650.1"/>
    <property type="molecule type" value="Genomic_DNA"/>
</dbReference>
<dbReference type="OrthoDB" id="1440513at2"/>
<dbReference type="AlphaFoldDB" id="A0A3R5Y376"/>
<dbReference type="RefSeq" id="WP_128501130.1">
    <property type="nucleotide sequence ID" value="NZ_CP035107.1"/>
</dbReference>
<gene>
    <name evidence="1" type="ORF">EQP59_04460</name>
</gene>
<dbReference type="Proteomes" id="UP000287701">
    <property type="component" value="Chromosome"/>
</dbReference>
<evidence type="ECO:0000313" key="1">
    <source>
        <dbReference type="EMBL" id="QAR30650.1"/>
    </source>
</evidence>
<reference evidence="1 2" key="1">
    <citation type="submission" date="2019-01" db="EMBL/GenBank/DDBJ databases">
        <title>Whole Genome of Ornithobacterium rhinotracheale FARPER-174b.</title>
        <authorList>
            <person name="Tataje-Lavanda L.A."/>
            <person name="Montalvan A."/>
            <person name="Montesinos R."/>
            <person name="Zimic M."/>
            <person name="Fernandez-Sanchez M."/>
            <person name="Fernandez-Diaz M."/>
        </authorList>
    </citation>
    <scope>NUCLEOTIDE SEQUENCE [LARGE SCALE GENOMIC DNA]</scope>
    <source>
        <strain evidence="1 2">FARPER-174b</strain>
    </source>
</reference>
<evidence type="ECO:0000313" key="2">
    <source>
        <dbReference type="Proteomes" id="UP000287701"/>
    </source>
</evidence>
<protein>
    <submittedName>
        <fullName evidence="1">Uncharacterized protein</fullName>
    </submittedName>
</protein>
<sequence length="80" mass="9315">MENWQDLYKELAEKITNKMPQISWVDLWHNQVSFLADEHRFNTPAVFIALRSGRIEDIGERGFARCPARGLLAQNRPFLG</sequence>
<organism evidence="1 2">
    <name type="scientific">Ornithobacterium rhinotracheale</name>
    <dbReference type="NCBI Taxonomy" id="28251"/>
    <lineage>
        <taxon>Bacteria</taxon>
        <taxon>Pseudomonadati</taxon>
        <taxon>Bacteroidota</taxon>
        <taxon>Flavobacteriia</taxon>
        <taxon>Flavobacteriales</taxon>
        <taxon>Weeksellaceae</taxon>
        <taxon>Ornithobacterium</taxon>
    </lineage>
</organism>
<proteinExistence type="predicted"/>
<accession>A0A3R5Y376</accession>